<dbReference type="GeneID" id="42059605"/>
<evidence type="ECO:0000313" key="1">
    <source>
        <dbReference type="EMBL" id="CZR44995.1"/>
    </source>
</evidence>
<dbReference type="RefSeq" id="XP_031085529.1">
    <property type="nucleotide sequence ID" value="XM_031219808.1"/>
</dbReference>
<keyword evidence="2" id="KW-1185">Reference proteome</keyword>
<protein>
    <submittedName>
        <fullName evidence="1">Uncharacterized protein</fullName>
    </submittedName>
</protein>
<reference evidence="2" key="1">
    <citation type="journal article" date="2016" name="Genome Biol. Evol.">
        <title>Comparative 'omics' of the Fusarium fujikuroi species complex highlights differences in genetic potential and metabolite synthesis.</title>
        <authorList>
            <person name="Niehaus E.-M."/>
            <person name="Muensterkoetter M."/>
            <person name="Proctor R.H."/>
            <person name="Brown D.W."/>
            <person name="Sharon A."/>
            <person name="Idan Y."/>
            <person name="Oren-Young L."/>
            <person name="Sieber C.M."/>
            <person name="Novak O."/>
            <person name="Pencik A."/>
            <person name="Tarkowska D."/>
            <person name="Hromadova K."/>
            <person name="Freeman S."/>
            <person name="Maymon M."/>
            <person name="Elazar M."/>
            <person name="Youssef S.A."/>
            <person name="El-Shabrawy E.S.M."/>
            <person name="Shalaby A.B.A."/>
            <person name="Houterman P."/>
            <person name="Brock N.L."/>
            <person name="Burkhardt I."/>
            <person name="Tsavkelova E.A."/>
            <person name="Dickschat J.S."/>
            <person name="Galuszka P."/>
            <person name="Gueldener U."/>
            <person name="Tudzynski B."/>
        </authorList>
    </citation>
    <scope>NUCLEOTIDE SEQUENCE [LARGE SCALE GENOMIC DNA]</scope>
    <source>
        <strain evidence="2">ET1</strain>
    </source>
</reference>
<accession>A0A1L7VX37</accession>
<proteinExistence type="predicted"/>
<dbReference type="AlphaFoldDB" id="A0A1L7VX37"/>
<sequence length="118" mass="13437">MQLWLDAMDFSKLHTLSIEYGNTRPEGKSLLVNLPRALTGLENLSIQVRWLNWRKHLADWEAAPGPLPKNKWSSSPPPPALDFILALPPTLKKLIWKESETVHEDIFNPVLKHHGSSL</sequence>
<dbReference type="VEuPathDB" id="FungiDB:FPRO_14747"/>
<evidence type="ECO:0000313" key="2">
    <source>
        <dbReference type="Proteomes" id="UP000183971"/>
    </source>
</evidence>
<organism evidence="1 2">
    <name type="scientific">Fusarium proliferatum (strain ET1)</name>
    <name type="common">Orchid endophyte fungus</name>
    <dbReference type="NCBI Taxonomy" id="1227346"/>
    <lineage>
        <taxon>Eukaryota</taxon>
        <taxon>Fungi</taxon>
        <taxon>Dikarya</taxon>
        <taxon>Ascomycota</taxon>
        <taxon>Pezizomycotina</taxon>
        <taxon>Sordariomycetes</taxon>
        <taxon>Hypocreomycetidae</taxon>
        <taxon>Hypocreales</taxon>
        <taxon>Nectriaceae</taxon>
        <taxon>Fusarium</taxon>
        <taxon>Fusarium fujikuroi species complex</taxon>
    </lineage>
</organism>
<name>A0A1L7VX37_FUSPR</name>
<dbReference type="EMBL" id="FJOF01000008">
    <property type="protein sequence ID" value="CZR44995.1"/>
    <property type="molecule type" value="Genomic_DNA"/>
</dbReference>
<gene>
    <name evidence="1" type="ORF">FPRO_14747</name>
</gene>
<dbReference type="Proteomes" id="UP000183971">
    <property type="component" value="Unassembled WGS sequence"/>
</dbReference>
<comment type="caution">
    <text evidence="1">The sequence shown here is derived from an EMBL/GenBank/DDBJ whole genome shotgun (WGS) entry which is preliminary data.</text>
</comment>